<evidence type="ECO:0000256" key="2">
    <source>
        <dbReference type="ARBA" id="ARBA00024195"/>
    </source>
</evidence>
<dbReference type="Pfam" id="PF00089">
    <property type="entry name" value="Trypsin"/>
    <property type="match status" value="1"/>
</dbReference>
<accession>A0A8J5RCL3</accession>
<name>A0A8J5RCL3_9HYME</name>
<evidence type="ECO:0000259" key="3">
    <source>
        <dbReference type="PROSITE" id="PS50240"/>
    </source>
</evidence>
<proteinExistence type="inferred from homology"/>
<keyword evidence="1" id="KW-1015">Disulfide bond</keyword>
<reference evidence="4" key="2">
    <citation type="submission" date="2021-04" db="EMBL/GenBank/DDBJ databases">
        <title>Genome-wide patterns of bracovirus chromosomal integration into multiple host tissues during parasitism.</title>
        <authorList>
            <person name="Chebbi M.A.C."/>
        </authorList>
    </citation>
    <scope>NUCLEOTIDE SEQUENCE</scope>
    <source>
        <tissue evidence="4">Whole body</tissue>
    </source>
</reference>
<sequence length="251" mass="27882">MYEMANQLASREHDASIGQFPWMVAIHASIIDNNDEYSHCGGSIISNRWVLTAAHCVKQSEQILVMFGDVNNDHADSSFYQGPGFAMIASNVFSHPYWDGHHENDIALLYMPEDIPFGPTVKPVKLSGHMDTDESYDGKKALLMGWGDNGTGRRNSILQYGSLPIIPNNQCYDDGYIDPDLLCTASDTGVEACQGDSGSPLMVYSQYYHQFIQVGIFSAGLDNDCPSAYPGWYTRVNSHYLWIQSVTGILF</sequence>
<dbReference type="InterPro" id="IPR018114">
    <property type="entry name" value="TRYPSIN_HIS"/>
</dbReference>
<dbReference type="PROSITE" id="PS00134">
    <property type="entry name" value="TRYPSIN_HIS"/>
    <property type="match status" value="1"/>
</dbReference>
<protein>
    <recommendedName>
        <fullName evidence="3">Peptidase S1 domain-containing protein</fullName>
    </recommendedName>
</protein>
<dbReference type="Proteomes" id="UP000729913">
    <property type="component" value="Unassembled WGS sequence"/>
</dbReference>
<dbReference type="CDD" id="cd00190">
    <property type="entry name" value="Tryp_SPc"/>
    <property type="match status" value="1"/>
</dbReference>
<comment type="similarity">
    <text evidence="2">Belongs to the peptidase S1 family. CLIP subfamily.</text>
</comment>
<evidence type="ECO:0000313" key="5">
    <source>
        <dbReference type="Proteomes" id="UP000729913"/>
    </source>
</evidence>
<dbReference type="InterPro" id="IPR001254">
    <property type="entry name" value="Trypsin_dom"/>
</dbReference>
<dbReference type="FunFam" id="2.40.10.10:FF:000068">
    <property type="entry name" value="transmembrane protease serine 2"/>
    <property type="match status" value="1"/>
</dbReference>
<dbReference type="GO" id="GO:0004252">
    <property type="term" value="F:serine-type endopeptidase activity"/>
    <property type="evidence" value="ECO:0007669"/>
    <property type="project" value="InterPro"/>
</dbReference>
<dbReference type="GO" id="GO:0006508">
    <property type="term" value="P:proteolysis"/>
    <property type="evidence" value="ECO:0007669"/>
    <property type="project" value="InterPro"/>
</dbReference>
<gene>
    <name evidence="4" type="ORF">G9C98_006252</name>
</gene>
<dbReference type="PROSITE" id="PS50240">
    <property type="entry name" value="TRYPSIN_DOM"/>
    <property type="match status" value="1"/>
</dbReference>
<organism evidence="4 5">
    <name type="scientific">Cotesia typhae</name>
    <dbReference type="NCBI Taxonomy" id="2053667"/>
    <lineage>
        <taxon>Eukaryota</taxon>
        <taxon>Metazoa</taxon>
        <taxon>Ecdysozoa</taxon>
        <taxon>Arthropoda</taxon>
        <taxon>Hexapoda</taxon>
        <taxon>Insecta</taxon>
        <taxon>Pterygota</taxon>
        <taxon>Neoptera</taxon>
        <taxon>Endopterygota</taxon>
        <taxon>Hymenoptera</taxon>
        <taxon>Apocrita</taxon>
        <taxon>Ichneumonoidea</taxon>
        <taxon>Braconidae</taxon>
        <taxon>Microgastrinae</taxon>
        <taxon>Cotesia</taxon>
    </lineage>
</organism>
<feature type="domain" description="Peptidase S1" evidence="3">
    <location>
        <begin position="8"/>
        <end position="248"/>
    </location>
</feature>
<dbReference type="OrthoDB" id="5565075at2759"/>
<dbReference type="PANTHER" id="PTHR24256">
    <property type="entry name" value="TRYPTASE-RELATED"/>
    <property type="match status" value="1"/>
</dbReference>
<dbReference type="AlphaFoldDB" id="A0A8J5RCL3"/>
<dbReference type="EMBL" id="JAAOIC020000043">
    <property type="protein sequence ID" value="KAG8038556.1"/>
    <property type="molecule type" value="Genomic_DNA"/>
</dbReference>
<comment type="caution">
    <text evidence="4">The sequence shown here is derived from an EMBL/GenBank/DDBJ whole genome shotgun (WGS) entry which is preliminary data.</text>
</comment>
<reference evidence="4" key="1">
    <citation type="submission" date="2020-03" db="EMBL/GenBank/DDBJ databases">
        <authorList>
            <person name="Chebbi M.A."/>
            <person name="Drezen J.M."/>
        </authorList>
    </citation>
    <scope>NUCLEOTIDE SEQUENCE</scope>
    <source>
        <tissue evidence="4">Whole body</tissue>
    </source>
</reference>
<keyword evidence="5" id="KW-1185">Reference proteome</keyword>
<dbReference type="InterPro" id="IPR051487">
    <property type="entry name" value="Ser/Thr_Proteases_Immune/Dev"/>
</dbReference>
<evidence type="ECO:0000256" key="1">
    <source>
        <dbReference type="ARBA" id="ARBA00023157"/>
    </source>
</evidence>
<evidence type="ECO:0000313" key="4">
    <source>
        <dbReference type="EMBL" id="KAG8038556.1"/>
    </source>
</evidence>
<dbReference type="SMART" id="SM00020">
    <property type="entry name" value="Tryp_SPc"/>
    <property type="match status" value="1"/>
</dbReference>